<sequence length="76" mass="8025">MSTASAAGPLDNLVKPVNPLSVLDAITTSDIPAEYAAQFPTTQEQLGGLRRLNELRQLTQLTGQAAPVLNLVPVVE</sequence>
<accession>A0AAU2V756</accession>
<name>A0AAU2V756_9ACTN</name>
<gene>
    <name evidence="1" type="ORF">OG549_23160</name>
</gene>
<dbReference type="AlphaFoldDB" id="A0AAU2V756"/>
<organism evidence="1">
    <name type="scientific">Streptomyces sp. NBC_00003</name>
    <dbReference type="NCBI Taxonomy" id="2903608"/>
    <lineage>
        <taxon>Bacteria</taxon>
        <taxon>Bacillati</taxon>
        <taxon>Actinomycetota</taxon>
        <taxon>Actinomycetes</taxon>
        <taxon>Kitasatosporales</taxon>
        <taxon>Streptomycetaceae</taxon>
        <taxon>Streptomyces</taxon>
    </lineage>
</organism>
<reference evidence="1" key="1">
    <citation type="submission" date="2022-10" db="EMBL/GenBank/DDBJ databases">
        <title>The complete genomes of actinobacterial strains from the NBC collection.</title>
        <authorList>
            <person name="Joergensen T.S."/>
            <person name="Alvarez Arevalo M."/>
            <person name="Sterndorff E.B."/>
            <person name="Faurdal D."/>
            <person name="Vuksanovic O."/>
            <person name="Mourched A.-S."/>
            <person name="Charusanti P."/>
            <person name="Shaw S."/>
            <person name="Blin K."/>
            <person name="Weber T."/>
        </authorList>
    </citation>
    <scope>NUCLEOTIDE SEQUENCE</scope>
    <source>
        <strain evidence="1">NBC_00003</strain>
    </source>
</reference>
<evidence type="ECO:0008006" key="2">
    <source>
        <dbReference type="Google" id="ProtNLM"/>
    </source>
</evidence>
<protein>
    <recommendedName>
        <fullName evidence="2">FXSXX-COOH protein</fullName>
    </recommendedName>
</protein>
<proteinExistence type="predicted"/>
<evidence type="ECO:0000313" key="1">
    <source>
        <dbReference type="EMBL" id="WTW63317.1"/>
    </source>
</evidence>
<dbReference type="EMBL" id="CP108318">
    <property type="protein sequence ID" value="WTW63317.1"/>
    <property type="molecule type" value="Genomic_DNA"/>
</dbReference>